<dbReference type="Pfam" id="PF00392">
    <property type="entry name" value="GntR"/>
    <property type="match status" value="1"/>
</dbReference>
<evidence type="ECO:0000313" key="6">
    <source>
        <dbReference type="Proteomes" id="UP000198577"/>
    </source>
</evidence>
<dbReference type="AlphaFoldDB" id="A0A1I5SB68"/>
<name>A0A1I5SB68_9FIRM</name>
<proteinExistence type="predicted"/>
<keyword evidence="1" id="KW-0805">Transcription regulation</keyword>
<keyword evidence="2" id="KW-0238">DNA-binding</keyword>
<dbReference type="InterPro" id="IPR036390">
    <property type="entry name" value="WH_DNA-bd_sf"/>
</dbReference>
<evidence type="ECO:0000256" key="2">
    <source>
        <dbReference type="ARBA" id="ARBA00023125"/>
    </source>
</evidence>
<reference evidence="5 6" key="1">
    <citation type="submission" date="2016-10" db="EMBL/GenBank/DDBJ databases">
        <authorList>
            <person name="de Groot N.N."/>
        </authorList>
    </citation>
    <scope>NUCLEOTIDE SEQUENCE [LARGE SCALE GENOMIC DNA]</scope>
    <source>
        <strain evidence="5 6">DSM 20678</strain>
    </source>
</reference>
<evidence type="ECO:0000313" key="5">
    <source>
        <dbReference type="EMBL" id="SFP67961.1"/>
    </source>
</evidence>
<protein>
    <submittedName>
        <fullName evidence="5">GntR family transcriptional regulator</fullName>
    </submittedName>
</protein>
<feature type="domain" description="HTH gntR-type" evidence="4">
    <location>
        <begin position="18"/>
        <end position="86"/>
    </location>
</feature>
<dbReference type="Gene3D" id="1.10.10.10">
    <property type="entry name" value="Winged helix-like DNA-binding domain superfamily/Winged helix DNA-binding domain"/>
    <property type="match status" value="1"/>
</dbReference>
<dbReference type="PROSITE" id="PS50949">
    <property type="entry name" value="HTH_GNTR"/>
    <property type="match status" value="1"/>
</dbReference>
<keyword evidence="3" id="KW-0804">Transcription</keyword>
<dbReference type="STRING" id="937334.SAMN05444406_10264"/>
<dbReference type="RefSeq" id="WP_207637332.1">
    <property type="nucleotide sequence ID" value="NZ_FOXR01000002.1"/>
</dbReference>
<organism evidence="5 6">
    <name type="scientific">Caldicoprobacter faecalis</name>
    <dbReference type="NCBI Taxonomy" id="937334"/>
    <lineage>
        <taxon>Bacteria</taxon>
        <taxon>Bacillati</taxon>
        <taxon>Bacillota</taxon>
        <taxon>Clostridia</taxon>
        <taxon>Caldicoprobacterales</taxon>
        <taxon>Caldicoprobacteraceae</taxon>
        <taxon>Caldicoprobacter</taxon>
    </lineage>
</organism>
<dbReference type="Proteomes" id="UP000198577">
    <property type="component" value="Unassembled WGS sequence"/>
</dbReference>
<dbReference type="EMBL" id="FOXR01000002">
    <property type="protein sequence ID" value="SFP67961.1"/>
    <property type="molecule type" value="Genomic_DNA"/>
</dbReference>
<evidence type="ECO:0000256" key="3">
    <source>
        <dbReference type="ARBA" id="ARBA00023163"/>
    </source>
</evidence>
<dbReference type="GO" id="GO:0003677">
    <property type="term" value="F:DNA binding"/>
    <property type="evidence" value="ECO:0007669"/>
    <property type="project" value="UniProtKB-KW"/>
</dbReference>
<dbReference type="PRINTS" id="PR00035">
    <property type="entry name" value="HTHGNTR"/>
</dbReference>
<dbReference type="GO" id="GO:0003700">
    <property type="term" value="F:DNA-binding transcription factor activity"/>
    <property type="evidence" value="ECO:0007669"/>
    <property type="project" value="InterPro"/>
</dbReference>
<keyword evidence="6" id="KW-1185">Reference proteome</keyword>
<evidence type="ECO:0000259" key="4">
    <source>
        <dbReference type="PROSITE" id="PS50949"/>
    </source>
</evidence>
<sequence>MKLKRAALNIVIDPDAPIPIYMQIIIQIKGLIASKVLAPGDKLPSVRKLSRQLGVNPNTVARAYQELEREGIIRTTRGIGAFVGKPTLKVSAQQRSEFMSRILDYLFTEAYHLQYSKEELYSMFMQRLEQWNPDKSC</sequence>
<evidence type="ECO:0000256" key="1">
    <source>
        <dbReference type="ARBA" id="ARBA00023015"/>
    </source>
</evidence>
<dbReference type="InterPro" id="IPR000524">
    <property type="entry name" value="Tscrpt_reg_HTH_GntR"/>
</dbReference>
<dbReference type="CDD" id="cd07377">
    <property type="entry name" value="WHTH_GntR"/>
    <property type="match status" value="1"/>
</dbReference>
<gene>
    <name evidence="5" type="ORF">SAMN05444406_10264</name>
</gene>
<dbReference type="PANTHER" id="PTHR38445">
    <property type="entry name" value="HTH-TYPE TRANSCRIPTIONAL REPRESSOR YTRA"/>
    <property type="match status" value="1"/>
</dbReference>
<dbReference type="InterPro" id="IPR036388">
    <property type="entry name" value="WH-like_DNA-bd_sf"/>
</dbReference>
<dbReference type="SMART" id="SM00345">
    <property type="entry name" value="HTH_GNTR"/>
    <property type="match status" value="1"/>
</dbReference>
<dbReference type="PANTHER" id="PTHR38445:SF6">
    <property type="entry name" value="GNTR-FAMILY TRANSCRIPTIONAL REGULATOR"/>
    <property type="match status" value="1"/>
</dbReference>
<dbReference type="SUPFAM" id="SSF46785">
    <property type="entry name" value="Winged helix' DNA-binding domain"/>
    <property type="match status" value="1"/>
</dbReference>
<accession>A0A1I5SB68</accession>